<organism evidence="1">
    <name type="scientific">marine metagenome</name>
    <dbReference type="NCBI Taxonomy" id="408172"/>
    <lineage>
        <taxon>unclassified sequences</taxon>
        <taxon>metagenomes</taxon>
        <taxon>ecological metagenomes</taxon>
    </lineage>
</organism>
<dbReference type="AlphaFoldDB" id="A0A381WAH8"/>
<protein>
    <submittedName>
        <fullName evidence="1">Uncharacterized protein</fullName>
    </submittedName>
</protein>
<evidence type="ECO:0000313" key="1">
    <source>
        <dbReference type="EMBL" id="SVA49485.1"/>
    </source>
</evidence>
<gene>
    <name evidence="1" type="ORF">METZ01_LOCUS102339</name>
</gene>
<dbReference type="EMBL" id="UINC01011185">
    <property type="protein sequence ID" value="SVA49485.1"/>
    <property type="molecule type" value="Genomic_DNA"/>
</dbReference>
<accession>A0A381WAH8</accession>
<name>A0A381WAH8_9ZZZZ</name>
<reference evidence="1" key="1">
    <citation type="submission" date="2018-05" db="EMBL/GenBank/DDBJ databases">
        <authorList>
            <person name="Lanie J.A."/>
            <person name="Ng W.-L."/>
            <person name="Kazmierczak K.M."/>
            <person name="Andrzejewski T.M."/>
            <person name="Davidsen T.M."/>
            <person name="Wayne K.J."/>
            <person name="Tettelin H."/>
            <person name="Glass J.I."/>
            <person name="Rusch D."/>
            <person name="Podicherti R."/>
            <person name="Tsui H.-C.T."/>
            <person name="Winkler M.E."/>
        </authorList>
    </citation>
    <scope>NUCLEOTIDE SEQUENCE</scope>
</reference>
<proteinExistence type="predicted"/>
<sequence>METNTNNRTQVFNGFQLLPQRGLAHFPSISIQYPPNGVHAYDDLVLTYKNRHT</sequence>